<gene>
    <name evidence="5" type="ORF">PL336_03805</name>
</gene>
<evidence type="ECO:0000256" key="4">
    <source>
        <dbReference type="ARBA" id="ARBA00022803"/>
    </source>
</evidence>
<evidence type="ECO:0000256" key="1">
    <source>
        <dbReference type="ARBA" id="ARBA00005857"/>
    </source>
</evidence>
<keyword evidence="3" id="KW-0677">Repeat</keyword>
<evidence type="ECO:0000256" key="3">
    <source>
        <dbReference type="ARBA" id="ARBA00022737"/>
    </source>
</evidence>
<dbReference type="CDD" id="cd05804">
    <property type="entry name" value="StaR_like"/>
    <property type="match status" value="1"/>
</dbReference>
<dbReference type="PANTHER" id="PTHR16263:SF4">
    <property type="entry name" value="TETRATRICOPEPTIDE REPEAT PROTEIN 38"/>
    <property type="match status" value="1"/>
</dbReference>
<dbReference type="SUPFAM" id="SSF48452">
    <property type="entry name" value="TPR-like"/>
    <property type="match status" value="1"/>
</dbReference>
<keyword evidence="4" id="KW-0802">TPR repeat</keyword>
<dbReference type="Proteomes" id="UP001210770">
    <property type="component" value="Chromosome"/>
</dbReference>
<organism evidence="5 6">
    <name type="scientific">Sulfitobacter faviae</name>
    <dbReference type="NCBI Taxonomy" id="1775881"/>
    <lineage>
        <taxon>Bacteria</taxon>
        <taxon>Pseudomonadati</taxon>
        <taxon>Pseudomonadota</taxon>
        <taxon>Alphaproteobacteria</taxon>
        <taxon>Rhodobacterales</taxon>
        <taxon>Roseobacteraceae</taxon>
        <taxon>Sulfitobacter</taxon>
    </lineage>
</organism>
<dbReference type="InterPro" id="IPR033891">
    <property type="entry name" value="TTC38"/>
</dbReference>
<dbReference type="RefSeq" id="WP_271689171.1">
    <property type="nucleotide sequence ID" value="NZ_CP116423.1"/>
</dbReference>
<dbReference type="InterPro" id="IPR011990">
    <property type="entry name" value="TPR-like_helical_dom_sf"/>
</dbReference>
<evidence type="ECO:0000313" key="6">
    <source>
        <dbReference type="Proteomes" id="UP001210770"/>
    </source>
</evidence>
<dbReference type="AlphaFoldDB" id="A0AAX3LQI3"/>
<evidence type="ECO:0000256" key="2">
    <source>
        <dbReference type="ARBA" id="ARBA00019992"/>
    </source>
</evidence>
<proteinExistence type="inferred from homology"/>
<name>A0AAX3LQI3_9RHOB</name>
<sequence length="428" mass="47521">MVLSRRDRYGYSLSTNSQKARDAYVLGLDRFLGAEIGVEAALKLATQEDEGFALPHVVLARYRQLVGDRAGAQQSLHLAKQCNVPLREREAQQIKIIGLLIDGKSAAGYQAARDQLQEYPRDVLIAQACLGVLSLIGFSGEPGREAENLALAEILEPHYGDDWWLQGLLGFAQVEVGQFHRAEKSIEKSLAANPRNAHGAHFRSHLYYETGQTEAGYAFITDWQRSYHKEGQMHCHIAWHIALWALARGDTDEMWRIVDRDIDPRGAWGPPLNVMVDLAAVLYRAELSGVEVSQERWQIVCDYAAEKFPNPGLGFADAHAALGYAMAGRSEALERIIVGAKGPAADLVRYLAKAFGAIADENWSDANDLLTKALWDHARLGGSRAQRDLIEYASVGVLLRLGRHDEARRQLAMHRPKAIIENAVKGIW</sequence>
<reference evidence="5" key="1">
    <citation type="submission" date="2023-01" db="EMBL/GenBank/DDBJ databases">
        <title>Comparative genomic analysis of cold water coral derived Sulfitobacter faviae: insights into their metabolism and habitat adaptation.</title>
        <authorList>
            <person name="Guo Y."/>
            <person name="Lin S."/>
            <person name="Huang Z."/>
            <person name="Tang K."/>
            <person name="Wang X."/>
        </authorList>
    </citation>
    <scope>NUCLEOTIDE SEQUENCE</scope>
    <source>
        <strain evidence="5">SCSIO W_1865</strain>
    </source>
</reference>
<comment type="similarity">
    <text evidence="1">Belongs to the TTC38 family.</text>
</comment>
<protein>
    <recommendedName>
        <fullName evidence="2">Tetratricopeptide repeat protein 38</fullName>
    </recommendedName>
</protein>
<dbReference type="PANTHER" id="PTHR16263">
    <property type="entry name" value="TETRATRICOPEPTIDE REPEAT PROTEIN 38"/>
    <property type="match status" value="1"/>
</dbReference>
<dbReference type="Gene3D" id="1.25.40.10">
    <property type="entry name" value="Tetratricopeptide repeat domain"/>
    <property type="match status" value="1"/>
</dbReference>
<accession>A0AAX3LQI3</accession>
<evidence type="ECO:0000313" key="5">
    <source>
        <dbReference type="EMBL" id="WCE70974.1"/>
    </source>
</evidence>
<dbReference type="EMBL" id="CP116423">
    <property type="protein sequence ID" value="WCE70974.1"/>
    <property type="molecule type" value="Genomic_DNA"/>
</dbReference>